<evidence type="ECO:0000256" key="6">
    <source>
        <dbReference type="ARBA" id="ARBA00023163"/>
    </source>
</evidence>
<feature type="region of interest" description="Disordered" evidence="10">
    <location>
        <begin position="19"/>
        <end position="88"/>
    </location>
</feature>
<keyword evidence="5 8" id="KW-0238">DNA-binding</keyword>
<feature type="domain" description="Dof-type" evidence="11">
    <location>
        <begin position="106"/>
        <end position="160"/>
    </location>
</feature>
<dbReference type="InterPro" id="IPR045174">
    <property type="entry name" value="Dof"/>
</dbReference>
<evidence type="ECO:0000256" key="10">
    <source>
        <dbReference type="SAM" id="MobiDB-lite"/>
    </source>
</evidence>
<name>A0A7J6FFS5_CANSA</name>
<accession>A0A7J6FFS5</accession>
<comment type="function">
    <text evidence="9">Transcription factor that binds specifically to a 5'-AA[AG]G-3' consensus core sequence.</text>
</comment>
<dbReference type="EMBL" id="JAATIQ010000228">
    <property type="protein sequence ID" value="KAF4368739.1"/>
    <property type="molecule type" value="Genomic_DNA"/>
</dbReference>
<protein>
    <recommendedName>
        <fullName evidence="9">Dof zinc finger protein</fullName>
    </recommendedName>
</protein>
<dbReference type="GO" id="GO:0003700">
    <property type="term" value="F:DNA-binding transcription factor activity"/>
    <property type="evidence" value="ECO:0007669"/>
    <property type="project" value="UniProtKB-UniRule"/>
</dbReference>
<evidence type="ECO:0000256" key="5">
    <source>
        <dbReference type="ARBA" id="ARBA00023125"/>
    </source>
</evidence>
<dbReference type="PROSITE" id="PS50884">
    <property type="entry name" value="ZF_DOF_2"/>
    <property type="match status" value="1"/>
</dbReference>
<dbReference type="PROSITE" id="PS01361">
    <property type="entry name" value="ZF_DOF_1"/>
    <property type="match status" value="1"/>
</dbReference>
<evidence type="ECO:0000256" key="4">
    <source>
        <dbReference type="ARBA" id="ARBA00023015"/>
    </source>
</evidence>
<feature type="compositionally biased region" description="Low complexity" evidence="10">
    <location>
        <begin position="184"/>
        <end position="193"/>
    </location>
</feature>
<feature type="compositionally biased region" description="Low complexity" evidence="10">
    <location>
        <begin position="19"/>
        <end position="34"/>
    </location>
</feature>
<keyword evidence="2 8" id="KW-0863">Zinc-finger</keyword>
<keyword evidence="3 9" id="KW-0862">Zinc</keyword>
<dbReference type="GO" id="GO:0008270">
    <property type="term" value="F:zinc ion binding"/>
    <property type="evidence" value="ECO:0007669"/>
    <property type="project" value="UniProtKB-KW"/>
</dbReference>
<dbReference type="InterPro" id="IPR003851">
    <property type="entry name" value="Znf_Dof"/>
</dbReference>
<evidence type="ECO:0000256" key="9">
    <source>
        <dbReference type="RuleBase" id="RU369094"/>
    </source>
</evidence>
<reference evidence="12 13" key="1">
    <citation type="journal article" date="2020" name="bioRxiv">
        <title>Sequence and annotation of 42 cannabis genomes reveals extensive copy number variation in cannabinoid synthesis and pathogen resistance genes.</title>
        <authorList>
            <person name="Mckernan K.J."/>
            <person name="Helbert Y."/>
            <person name="Kane L.T."/>
            <person name="Ebling H."/>
            <person name="Zhang L."/>
            <person name="Liu B."/>
            <person name="Eaton Z."/>
            <person name="Mclaughlin S."/>
            <person name="Kingan S."/>
            <person name="Baybayan P."/>
            <person name="Concepcion G."/>
            <person name="Jordan M."/>
            <person name="Riva A."/>
            <person name="Barbazuk W."/>
            <person name="Harkins T."/>
        </authorList>
    </citation>
    <scope>NUCLEOTIDE SEQUENCE [LARGE SCALE GENOMIC DNA]</scope>
    <source>
        <strain evidence="13">cv. Jamaican Lion 4</strain>
        <tissue evidence="12">Leaf</tissue>
    </source>
</reference>
<comment type="subcellular location">
    <subcellularLocation>
        <location evidence="8 9">Nucleus</location>
    </subcellularLocation>
</comment>
<evidence type="ECO:0000259" key="11">
    <source>
        <dbReference type="PROSITE" id="PS50884"/>
    </source>
</evidence>
<feature type="region of interest" description="Disordered" evidence="10">
    <location>
        <begin position="147"/>
        <end position="220"/>
    </location>
</feature>
<proteinExistence type="predicted"/>
<keyword evidence="1 9" id="KW-0479">Metal-binding</keyword>
<sequence length="409" mass="43945">MVFSSIPVYLDPPNWHVQQQNHEQYQQHQQHQQQLSRLISPESGRGGSGGQLPPLPPPAQLIPSHHVGGGGSDSLSNGGTGTGSIRPGSMADRARLAKIPQPETALKCPRCQSSNTKFCYFNNYSLTQPRHFCKTCRRYWTRGGALRNVPVGGGCRRNKKTSKSSSRGSKSPAGNNSGDQNKQTAAGSSSSTSTGGGGLISPSADPMSGHNNNNNNNTSSFLASMQNLTRFGSGNLGLNFTANNNNNNNDHHQIQAGGSDLGFQIGSEVVDQWRLQQFPLMGGGHHDFESHPGNNNLYPFQGSSGTSGMVEVGDNHDDHQMSHDHSNMMFRSRVSQLIPQVKVEDHRGNQLLVGGGGLNLLRPNLGLSSSENNNYWGPSNGNTASSTQWTDLSTLNTTNINTSTTHPLL</sequence>
<dbReference type="PANTHER" id="PTHR31992:SF351">
    <property type="entry name" value="DOF ZINC FINGER PROTEIN"/>
    <property type="match status" value="1"/>
</dbReference>
<evidence type="ECO:0000256" key="7">
    <source>
        <dbReference type="ARBA" id="ARBA00023242"/>
    </source>
</evidence>
<evidence type="ECO:0000256" key="3">
    <source>
        <dbReference type="ARBA" id="ARBA00022833"/>
    </source>
</evidence>
<feature type="compositionally biased region" description="Gly residues" evidence="10">
    <location>
        <begin position="67"/>
        <end position="82"/>
    </location>
</feature>
<dbReference type="GO" id="GO:0005634">
    <property type="term" value="C:nucleus"/>
    <property type="evidence" value="ECO:0007669"/>
    <property type="project" value="UniProtKB-SubCell"/>
</dbReference>
<feature type="compositionally biased region" description="Polar residues" evidence="10">
    <location>
        <begin position="172"/>
        <end position="183"/>
    </location>
</feature>
<evidence type="ECO:0000256" key="8">
    <source>
        <dbReference type="PROSITE-ProRule" id="PRU00071"/>
    </source>
</evidence>
<keyword evidence="6 9" id="KW-0804">Transcription</keyword>
<keyword evidence="4 9" id="KW-0805">Transcription regulation</keyword>
<dbReference type="GO" id="GO:0003677">
    <property type="term" value="F:DNA binding"/>
    <property type="evidence" value="ECO:0007669"/>
    <property type="project" value="UniProtKB-UniRule"/>
</dbReference>
<keyword evidence="13" id="KW-1185">Reference proteome</keyword>
<gene>
    <name evidence="12" type="ORF">G4B88_003612</name>
</gene>
<dbReference type="Pfam" id="PF02701">
    <property type="entry name" value="Zn_ribbon_Dof"/>
    <property type="match status" value="1"/>
</dbReference>
<dbReference type="AlphaFoldDB" id="A0A7J6FFS5"/>
<comment type="caution">
    <text evidence="12">The sequence shown here is derived from an EMBL/GenBank/DDBJ whole genome shotgun (WGS) entry which is preliminary data.</text>
</comment>
<evidence type="ECO:0000256" key="2">
    <source>
        <dbReference type="ARBA" id="ARBA00022771"/>
    </source>
</evidence>
<dbReference type="Proteomes" id="UP000583929">
    <property type="component" value="Unassembled WGS sequence"/>
</dbReference>
<dbReference type="PANTHER" id="PTHR31992">
    <property type="entry name" value="DOF ZINC FINGER PROTEIN DOF1.4-RELATED"/>
    <property type="match status" value="1"/>
</dbReference>
<keyword evidence="7 8" id="KW-0539">Nucleus</keyword>
<evidence type="ECO:0000256" key="1">
    <source>
        <dbReference type="ARBA" id="ARBA00022723"/>
    </source>
</evidence>
<evidence type="ECO:0000313" key="13">
    <source>
        <dbReference type="Proteomes" id="UP000583929"/>
    </source>
</evidence>
<organism evidence="12 13">
    <name type="scientific">Cannabis sativa</name>
    <name type="common">Hemp</name>
    <name type="synonym">Marijuana</name>
    <dbReference type="NCBI Taxonomy" id="3483"/>
    <lineage>
        <taxon>Eukaryota</taxon>
        <taxon>Viridiplantae</taxon>
        <taxon>Streptophyta</taxon>
        <taxon>Embryophyta</taxon>
        <taxon>Tracheophyta</taxon>
        <taxon>Spermatophyta</taxon>
        <taxon>Magnoliopsida</taxon>
        <taxon>eudicotyledons</taxon>
        <taxon>Gunneridae</taxon>
        <taxon>Pentapetalae</taxon>
        <taxon>rosids</taxon>
        <taxon>fabids</taxon>
        <taxon>Rosales</taxon>
        <taxon>Cannabaceae</taxon>
        <taxon>Cannabis</taxon>
    </lineage>
</organism>
<evidence type="ECO:0000313" key="12">
    <source>
        <dbReference type="EMBL" id="KAF4368739.1"/>
    </source>
</evidence>